<proteinExistence type="predicted"/>
<organism evidence="1 2">
    <name type="scientific">Chelativorans intermedius</name>
    <dbReference type="NCBI Taxonomy" id="515947"/>
    <lineage>
        <taxon>Bacteria</taxon>
        <taxon>Pseudomonadati</taxon>
        <taxon>Pseudomonadota</taxon>
        <taxon>Alphaproteobacteria</taxon>
        <taxon>Hyphomicrobiales</taxon>
        <taxon>Phyllobacteriaceae</taxon>
        <taxon>Chelativorans</taxon>
    </lineage>
</organism>
<evidence type="ECO:0000313" key="2">
    <source>
        <dbReference type="Proteomes" id="UP001589755"/>
    </source>
</evidence>
<accession>A0ABV6DAB6</accession>
<dbReference type="SUPFAM" id="SSF52733">
    <property type="entry name" value="Nicotinate mononucleotide:5,6-dimethylbenzimidazole phosphoribosyltransferase (CobT)"/>
    <property type="match status" value="1"/>
</dbReference>
<dbReference type="EC" id="2.4.2.21" evidence="1"/>
<dbReference type="Gene3D" id="3.40.50.10210">
    <property type="match status" value="1"/>
</dbReference>
<keyword evidence="1" id="KW-0808">Transferase</keyword>
<reference evidence="1 2" key="1">
    <citation type="submission" date="2024-09" db="EMBL/GenBank/DDBJ databases">
        <authorList>
            <person name="Sun Q."/>
            <person name="Mori K."/>
        </authorList>
    </citation>
    <scope>NUCLEOTIDE SEQUENCE [LARGE SCALE GENOMIC DNA]</scope>
    <source>
        <strain evidence="1 2">CCM 8543</strain>
    </source>
</reference>
<name>A0ABV6DAB6_9HYPH</name>
<dbReference type="PANTHER" id="PTHR43463:SF1">
    <property type="entry name" value="NICOTINATE-NUCLEOTIDE--DIMETHYLBENZIMIDAZOLE PHOSPHORIBOSYLTRANSFERASE"/>
    <property type="match status" value="1"/>
</dbReference>
<keyword evidence="2" id="KW-1185">Reference proteome</keyword>
<dbReference type="PANTHER" id="PTHR43463">
    <property type="entry name" value="NICOTINATE-NUCLEOTIDE--DIMETHYLBENZIMIDAZOLE PHOSPHORIBOSYLTRANSFERASE"/>
    <property type="match status" value="1"/>
</dbReference>
<dbReference type="RefSeq" id="WP_261522372.1">
    <property type="nucleotide sequence ID" value="NZ_JAODNW010000025.1"/>
</dbReference>
<gene>
    <name evidence="1" type="ORF">ACFFJ2_14435</name>
</gene>
<dbReference type="InterPro" id="IPR036087">
    <property type="entry name" value="Nict_dMeBzImd_PRibTrfase_sf"/>
</dbReference>
<dbReference type="InterPro" id="IPR003200">
    <property type="entry name" value="Nict_dMeBzImd_PRibTrfase"/>
</dbReference>
<dbReference type="Pfam" id="PF02277">
    <property type="entry name" value="DBI_PRT"/>
    <property type="match status" value="1"/>
</dbReference>
<dbReference type="EMBL" id="JBHLXD010000025">
    <property type="protein sequence ID" value="MFC0209601.1"/>
    <property type="molecule type" value="Genomic_DNA"/>
</dbReference>
<dbReference type="Proteomes" id="UP001589755">
    <property type="component" value="Unassembled WGS sequence"/>
</dbReference>
<comment type="caution">
    <text evidence="1">The sequence shown here is derived from an EMBL/GenBank/DDBJ whole genome shotgun (WGS) entry which is preliminary data.</text>
</comment>
<dbReference type="GO" id="GO:0008939">
    <property type="term" value="F:nicotinate-nucleotide-dimethylbenzimidazole phosphoribosyltransferase activity"/>
    <property type="evidence" value="ECO:0007669"/>
    <property type="project" value="UniProtKB-EC"/>
</dbReference>
<sequence length="310" mass="30836">MTTSGLPFDDIRNLARQLPSLDGMGGQGGMDGLQALAAWLAAVRGHAPARVTRPVVALFAGTHAVVRHQGIEEPAAAVRAGVEAIAAGAAPISHLCAAGGLGLNVFDLALDVPVGDITEEAALNERDAAATMAFGMEAVALGADLLCLGAVGGSSDLPAKAVLSALGGIEGEAWGEDGVLIGKALRHHAGHLADPLEALRRLGGREIAALAGAILAARTQKVAVLLDGLPAMAAAAVLHALNPASLAHCRVADVHGEPHGQVAARLGLPPLLALGTGGRDGTGAALAAGLMKAAGEVAFGMAEVKRRRAG</sequence>
<protein>
    <submittedName>
        <fullName evidence="1">Nicotinate-nucleotide--dimethylbenzimidazole phosphoribosyltransferase</fullName>
        <ecNumber evidence="1">2.4.2.21</ecNumber>
    </submittedName>
</protein>
<evidence type="ECO:0000313" key="1">
    <source>
        <dbReference type="EMBL" id="MFC0209601.1"/>
    </source>
</evidence>
<keyword evidence="1" id="KW-0328">Glycosyltransferase</keyword>